<dbReference type="AlphaFoldDB" id="A0A369IHZ3"/>
<dbReference type="PANTHER" id="PTHR34580:SF9">
    <property type="entry name" value="SLL5097 PROTEIN"/>
    <property type="match status" value="1"/>
</dbReference>
<dbReference type="InterPro" id="IPR057727">
    <property type="entry name" value="WCX_dom"/>
</dbReference>
<dbReference type="Pfam" id="PF25583">
    <property type="entry name" value="WCX"/>
    <property type="match status" value="1"/>
</dbReference>
<dbReference type="PANTHER" id="PTHR34580">
    <property type="match status" value="1"/>
</dbReference>
<reference evidence="3 4" key="1">
    <citation type="submission" date="2018-07" db="EMBL/GenBank/DDBJ databases">
        <title>Genome analysis of Runella aurantiaca.</title>
        <authorList>
            <person name="Yang X."/>
        </authorList>
    </citation>
    <scope>NUCLEOTIDE SEQUENCE [LARGE SCALE GENOMIC DNA]</scope>
    <source>
        <strain evidence="3 4">YX9</strain>
    </source>
</reference>
<evidence type="ECO:0000259" key="1">
    <source>
        <dbReference type="Pfam" id="PF13280"/>
    </source>
</evidence>
<feature type="domain" description="WYL" evidence="1">
    <location>
        <begin position="155"/>
        <end position="222"/>
    </location>
</feature>
<keyword evidence="4" id="KW-1185">Reference proteome</keyword>
<dbReference type="InterPro" id="IPR051534">
    <property type="entry name" value="CBASS_pafABC_assoc_protein"/>
</dbReference>
<protein>
    <submittedName>
        <fullName evidence="3">WYL domain-containing protein</fullName>
    </submittedName>
</protein>
<evidence type="ECO:0000259" key="2">
    <source>
        <dbReference type="Pfam" id="PF25583"/>
    </source>
</evidence>
<accession>A0A369IHZ3</accession>
<dbReference type="Proteomes" id="UP000253141">
    <property type="component" value="Unassembled WGS sequence"/>
</dbReference>
<gene>
    <name evidence="3" type="ORF">DVG78_06265</name>
</gene>
<feature type="domain" description="WCX" evidence="2">
    <location>
        <begin position="257"/>
        <end position="330"/>
    </location>
</feature>
<name>A0A369IHZ3_9BACT</name>
<dbReference type="OrthoDB" id="43316at2"/>
<dbReference type="InterPro" id="IPR026881">
    <property type="entry name" value="WYL_dom"/>
</dbReference>
<dbReference type="RefSeq" id="WP_114460204.1">
    <property type="nucleotide sequence ID" value="NZ_QPIW01000003.1"/>
</dbReference>
<dbReference type="Pfam" id="PF13280">
    <property type="entry name" value="WYL"/>
    <property type="match status" value="1"/>
</dbReference>
<proteinExistence type="predicted"/>
<evidence type="ECO:0000313" key="3">
    <source>
        <dbReference type="EMBL" id="RDB06884.1"/>
    </source>
</evidence>
<evidence type="ECO:0000313" key="4">
    <source>
        <dbReference type="Proteomes" id="UP000253141"/>
    </source>
</evidence>
<sequence length="343" mass="40312">MPVNRNALIRFKTIDACLRNRYRKWTLEDLIEKVSDAMYEYEGMDKGISRRTVQADIQMMRSDKLGYFAPIIVVDKKYYTYEDPNYSITQIPLTDQDLTRMNEAVEVLRQFKGFSHFQQLNSVIQKLEAHVYAAKHHQRAVIDFEKNENLRGLSYLEVLYQAVVQQKALDITYQSFRAREASRFFFHVWWLKEFKNRWFAVGVKNGQSDILHLALDRMLEATLNEEEQYRPNEKYVPEAFYKNVIGVTVSPTLRAKKVKIWVSAEHAPYVETKPLHHSQKTLESLRDGIIIEICVQHNFELEKEILGFGDGMKVLTPEHLRKRIQQRLSAGAKQYEEIEKGEA</sequence>
<dbReference type="EMBL" id="QPIW01000003">
    <property type="protein sequence ID" value="RDB06884.1"/>
    <property type="molecule type" value="Genomic_DNA"/>
</dbReference>
<organism evidence="3 4">
    <name type="scientific">Runella aurantiaca</name>
    <dbReference type="NCBI Taxonomy" id="2282308"/>
    <lineage>
        <taxon>Bacteria</taxon>
        <taxon>Pseudomonadati</taxon>
        <taxon>Bacteroidota</taxon>
        <taxon>Cytophagia</taxon>
        <taxon>Cytophagales</taxon>
        <taxon>Spirosomataceae</taxon>
        <taxon>Runella</taxon>
    </lineage>
</organism>
<comment type="caution">
    <text evidence="3">The sequence shown here is derived from an EMBL/GenBank/DDBJ whole genome shotgun (WGS) entry which is preliminary data.</text>
</comment>